<keyword evidence="3" id="KW-1185">Reference proteome</keyword>
<dbReference type="GeneID" id="76150595"/>
<dbReference type="InterPro" id="IPR003018">
    <property type="entry name" value="GAF"/>
</dbReference>
<reference evidence="2 3" key="1">
    <citation type="journal article" date="2022" name="DNA Res.">
        <title>Genome analysis of five recently described species of the CUG-Ser clade uncovers Candida theae as a new hybrid lineage with pathogenic potential in the Candida parapsilosis species complex.</title>
        <authorList>
            <person name="Mixao V."/>
            <person name="Del Olmo V."/>
            <person name="Hegedusova E."/>
            <person name="Saus E."/>
            <person name="Pryszcz L."/>
            <person name="Cillingova A."/>
            <person name="Nosek J."/>
            <person name="Gabaldon T."/>
        </authorList>
    </citation>
    <scope>NUCLEOTIDE SEQUENCE [LARGE SCALE GENOMIC DNA]</scope>
    <source>
        <strain evidence="2 3">CBS 12239</strain>
    </source>
</reference>
<gene>
    <name evidence="2" type="ORF">KGF57_002536</name>
</gene>
<evidence type="ECO:0000259" key="1">
    <source>
        <dbReference type="Pfam" id="PF01590"/>
    </source>
</evidence>
<comment type="caution">
    <text evidence="2">The sequence shown here is derived from an EMBL/GenBank/DDBJ whole genome shotgun (WGS) entry which is preliminary data.</text>
</comment>
<dbReference type="PANTHER" id="PTHR43102">
    <property type="entry name" value="SLR1143 PROTEIN"/>
    <property type="match status" value="1"/>
</dbReference>
<proteinExistence type="predicted"/>
<dbReference type="Proteomes" id="UP001204833">
    <property type="component" value="Unassembled WGS sequence"/>
</dbReference>
<dbReference type="Pfam" id="PF01590">
    <property type="entry name" value="GAF"/>
    <property type="match status" value="1"/>
</dbReference>
<dbReference type="AlphaFoldDB" id="A0AAD5BEJ2"/>
<accession>A0AAD5BEJ2</accession>
<dbReference type="SUPFAM" id="SSF55781">
    <property type="entry name" value="GAF domain-like"/>
    <property type="match status" value="1"/>
</dbReference>
<organism evidence="2 3">
    <name type="scientific">Candida theae</name>
    <dbReference type="NCBI Taxonomy" id="1198502"/>
    <lineage>
        <taxon>Eukaryota</taxon>
        <taxon>Fungi</taxon>
        <taxon>Dikarya</taxon>
        <taxon>Ascomycota</taxon>
        <taxon>Saccharomycotina</taxon>
        <taxon>Pichiomycetes</taxon>
        <taxon>Debaryomycetaceae</taxon>
        <taxon>Candida/Lodderomyces clade</taxon>
        <taxon>Candida</taxon>
    </lineage>
</organism>
<name>A0AAD5BEJ2_9ASCO</name>
<evidence type="ECO:0000313" key="3">
    <source>
        <dbReference type="Proteomes" id="UP001204833"/>
    </source>
</evidence>
<evidence type="ECO:0000313" key="2">
    <source>
        <dbReference type="EMBL" id="KAI5958181.1"/>
    </source>
</evidence>
<sequence length="575" mass="65247">MRRRNVDQSQSPSRRPLANAKITVVSAPNQHISGSGPYQKSQIGQNFGLPESFLPPGDELVLKPIQSTKAHFVDAYSKGKWNLSKVPCPPFMENSGYMKPPESFNEITRLESVTKYKDMEHWGCSSFFTKLLSRLKKEFKVCGVSISLIDNLKCYYKFEACLGIASVPRCVAIDSHAILSNGNFLLLDASKDWRTRTNPLITGAPYVKFYCGVPLLTDTGHVIGILAIFDNHPRKEFSEECCNSFAAYRDEVMKFLDSPVQKKHIQPYQGITDSLLLYGNRTKIDSLVELKRELGRPTTNKSSLVYEKDGSGGPYNQNQNIRFYAFNKKIKREGSTQDIEKKKKVLRGEILAVQKSGPQSDSSSSPDIIDDKKMWHMLFKTGSLKKAAGLLSSVLSATFDYDLVYILEIRVAEKCRILGDYFPPGVDKIDLDSFKFANKLVKSRKSPNEFMTRLIGRNKHYDTGSVSQAKIEQFFQSSIHYKAFISEFGLEYTNIKQDTLYNHGVLMPFFRHDSKLVRNSEVKKDKTAKYVDLYLRNGGFLIALFSRKVKPIDNEIVSAIFNHACTYRKIFISSQ</sequence>
<feature type="domain" description="GAF" evidence="1">
    <location>
        <begin position="128"/>
        <end position="243"/>
    </location>
</feature>
<dbReference type="RefSeq" id="XP_051608772.1">
    <property type="nucleotide sequence ID" value="XM_051751860.1"/>
</dbReference>
<protein>
    <recommendedName>
        <fullName evidence="1">GAF domain-containing protein</fullName>
    </recommendedName>
</protein>
<dbReference type="PANTHER" id="PTHR43102:SF2">
    <property type="entry name" value="GAF DOMAIN-CONTAINING PROTEIN"/>
    <property type="match status" value="1"/>
</dbReference>
<dbReference type="EMBL" id="JAIHNG010000118">
    <property type="protein sequence ID" value="KAI5958181.1"/>
    <property type="molecule type" value="Genomic_DNA"/>
</dbReference>